<organism evidence="2 3">
    <name type="scientific">Candidatus Chloroploca asiatica</name>
    <dbReference type="NCBI Taxonomy" id="1506545"/>
    <lineage>
        <taxon>Bacteria</taxon>
        <taxon>Bacillati</taxon>
        <taxon>Chloroflexota</taxon>
        <taxon>Chloroflexia</taxon>
        <taxon>Chloroflexales</taxon>
        <taxon>Chloroflexineae</taxon>
        <taxon>Oscillochloridaceae</taxon>
        <taxon>Candidatus Chloroploca</taxon>
    </lineage>
</organism>
<feature type="transmembrane region" description="Helical" evidence="1">
    <location>
        <begin position="365"/>
        <end position="384"/>
    </location>
</feature>
<accession>A0A2H3KRH3</accession>
<dbReference type="EMBL" id="LYXE01000010">
    <property type="protein sequence ID" value="PDW01199.1"/>
    <property type="molecule type" value="Genomic_DNA"/>
</dbReference>
<feature type="transmembrane region" description="Helical" evidence="1">
    <location>
        <begin position="88"/>
        <end position="108"/>
    </location>
</feature>
<evidence type="ECO:0000313" key="2">
    <source>
        <dbReference type="EMBL" id="PDW01199.1"/>
    </source>
</evidence>
<feature type="transmembrane region" description="Helical" evidence="1">
    <location>
        <begin position="146"/>
        <end position="167"/>
    </location>
</feature>
<dbReference type="RefSeq" id="WP_097650462.1">
    <property type="nucleotide sequence ID" value="NZ_LYXE01000010.1"/>
</dbReference>
<reference evidence="2 3" key="1">
    <citation type="submission" date="2016-05" db="EMBL/GenBank/DDBJ databases">
        <authorList>
            <person name="Lavstsen T."/>
            <person name="Jespersen J.S."/>
        </authorList>
    </citation>
    <scope>NUCLEOTIDE SEQUENCE [LARGE SCALE GENOMIC DNA]</scope>
    <source>
        <strain evidence="2 3">B7-9</strain>
    </source>
</reference>
<dbReference type="Proteomes" id="UP000220922">
    <property type="component" value="Unassembled WGS sequence"/>
</dbReference>
<dbReference type="PANTHER" id="PTHR43044">
    <property type="match status" value="1"/>
</dbReference>
<protein>
    <recommendedName>
        <fullName evidence="4">Quinol:cytochrome C oxidoreductase</fullName>
    </recommendedName>
</protein>
<evidence type="ECO:0000256" key="1">
    <source>
        <dbReference type="SAM" id="Phobius"/>
    </source>
</evidence>
<sequence>MATTTLSRSQVPQLNRLQLFGIGAAVIGLALLALGFFINPQVFLESYIFGFYFVMAFPLGCLAFLMIQHLTGGAWGIMSRRMLEAGALALPIFFILSVPVVLTVYNFLNLDLFIYQWSDPSVVTPGGENFDPLVAHKVPWLSPAWFAARMVIYFVIWSVLALLLRTWSLQQDRGAKSLVMVDRMRKLSGIGTALFVMSVTFFALDVGLSLDAHWYSTMYGVHYMVNAGLGTLAFIILALTQIRHTAIFEEHVPIKPIHDLGKLLFAFTILWTYVSFGQFVIIWSGDVAEFTPWYARRIDGGWVYVSLLLMALSFFAPFLALLSRGNKRNLNRLAQIALVILFMRVVDMIWVILPEFHAQVTQISWVNLAAPVGLFGVWLAIWAWNMQRAALLPLNDPQMDSLHAGGHH</sequence>
<keyword evidence="1" id="KW-0472">Membrane</keyword>
<feature type="transmembrane region" description="Helical" evidence="1">
    <location>
        <begin position="187"/>
        <end position="208"/>
    </location>
</feature>
<keyword evidence="1" id="KW-1133">Transmembrane helix</keyword>
<feature type="transmembrane region" description="Helical" evidence="1">
    <location>
        <begin position="263"/>
        <end position="282"/>
    </location>
</feature>
<gene>
    <name evidence="2" type="ORF">A9Q02_21135</name>
</gene>
<dbReference type="OrthoDB" id="140980at2"/>
<feature type="transmembrane region" description="Helical" evidence="1">
    <location>
        <begin position="220"/>
        <end position="242"/>
    </location>
</feature>
<proteinExistence type="predicted"/>
<evidence type="ECO:0008006" key="4">
    <source>
        <dbReference type="Google" id="ProtNLM"/>
    </source>
</evidence>
<keyword evidence="3" id="KW-1185">Reference proteome</keyword>
<feature type="transmembrane region" description="Helical" evidence="1">
    <location>
        <begin position="333"/>
        <end position="353"/>
    </location>
</feature>
<feature type="transmembrane region" description="Helical" evidence="1">
    <location>
        <begin position="17"/>
        <end position="38"/>
    </location>
</feature>
<dbReference type="PANTHER" id="PTHR43044:SF1">
    <property type="entry name" value="QUINOL:CYTOCHROME C OXIDOREDUCTASE QUINONE-BINDING SUBUNIT 2"/>
    <property type="match status" value="1"/>
</dbReference>
<dbReference type="AlphaFoldDB" id="A0A2H3KRH3"/>
<feature type="transmembrane region" description="Helical" evidence="1">
    <location>
        <begin position="302"/>
        <end position="321"/>
    </location>
</feature>
<comment type="caution">
    <text evidence="2">The sequence shown here is derived from an EMBL/GenBank/DDBJ whole genome shotgun (WGS) entry which is preliminary data.</text>
</comment>
<name>A0A2H3KRH3_9CHLR</name>
<evidence type="ECO:0000313" key="3">
    <source>
        <dbReference type="Proteomes" id="UP000220922"/>
    </source>
</evidence>
<keyword evidence="1" id="KW-0812">Transmembrane</keyword>
<feature type="transmembrane region" description="Helical" evidence="1">
    <location>
        <begin position="44"/>
        <end position="67"/>
    </location>
</feature>